<feature type="domain" description="Solute-binding protein family 5" evidence="5">
    <location>
        <begin position="77"/>
        <end position="435"/>
    </location>
</feature>
<comment type="similarity">
    <text evidence="2">Belongs to the bacterial solute-binding protein 5 family.</text>
</comment>
<dbReference type="CDD" id="cd08511">
    <property type="entry name" value="PBP2_NikA_DppA_OppA_like_5"/>
    <property type="match status" value="1"/>
</dbReference>
<reference evidence="6" key="1">
    <citation type="journal article" date="2014" name="Int. J. Syst. Evol. Microbiol.">
        <title>Complete genome sequence of Corynebacterium casei LMG S-19264T (=DSM 44701T), isolated from a smear-ripened cheese.</title>
        <authorList>
            <consortium name="US DOE Joint Genome Institute (JGI-PGF)"/>
            <person name="Walter F."/>
            <person name="Albersmeier A."/>
            <person name="Kalinowski J."/>
            <person name="Ruckert C."/>
        </authorList>
    </citation>
    <scope>NUCLEOTIDE SEQUENCE</scope>
    <source>
        <strain evidence="6">CGMCC 1.12214</strain>
    </source>
</reference>
<accession>A0A917MHT4</accession>
<evidence type="ECO:0000256" key="2">
    <source>
        <dbReference type="ARBA" id="ARBA00005695"/>
    </source>
</evidence>
<dbReference type="GO" id="GO:0043190">
    <property type="term" value="C:ATP-binding cassette (ABC) transporter complex"/>
    <property type="evidence" value="ECO:0007669"/>
    <property type="project" value="InterPro"/>
</dbReference>
<dbReference type="InterPro" id="IPR000914">
    <property type="entry name" value="SBP_5_dom"/>
</dbReference>
<evidence type="ECO:0000313" key="7">
    <source>
        <dbReference type="Proteomes" id="UP000603912"/>
    </source>
</evidence>
<dbReference type="PIRSF" id="PIRSF002741">
    <property type="entry name" value="MppA"/>
    <property type="match status" value="1"/>
</dbReference>
<protein>
    <submittedName>
        <fullName evidence="6">ABC transporter substrate-binding protein</fullName>
    </submittedName>
</protein>
<dbReference type="Gene3D" id="3.90.76.10">
    <property type="entry name" value="Dipeptide-binding Protein, Domain 1"/>
    <property type="match status" value="1"/>
</dbReference>
<dbReference type="GO" id="GO:0030288">
    <property type="term" value="C:outer membrane-bounded periplasmic space"/>
    <property type="evidence" value="ECO:0007669"/>
    <property type="project" value="UniProtKB-ARBA"/>
</dbReference>
<dbReference type="InterPro" id="IPR039424">
    <property type="entry name" value="SBP_5"/>
</dbReference>
<dbReference type="PANTHER" id="PTHR30290:SF38">
    <property type="entry name" value="D,D-DIPEPTIDE-BINDING PERIPLASMIC PROTEIN DDPA-RELATED"/>
    <property type="match status" value="1"/>
</dbReference>
<dbReference type="EMBL" id="BMES01000001">
    <property type="protein sequence ID" value="GGH16953.1"/>
    <property type="molecule type" value="Genomic_DNA"/>
</dbReference>
<evidence type="ECO:0000256" key="4">
    <source>
        <dbReference type="SAM" id="SignalP"/>
    </source>
</evidence>
<dbReference type="PANTHER" id="PTHR30290">
    <property type="entry name" value="PERIPLASMIC BINDING COMPONENT OF ABC TRANSPORTER"/>
    <property type="match status" value="1"/>
</dbReference>
<evidence type="ECO:0000256" key="1">
    <source>
        <dbReference type="ARBA" id="ARBA00004418"/>
    </source>
</evidence>
<proteinExistence type="inferred from homology"/>
<reference evidence="6" key="2">
    <citation type="submission" date="2020-09" db="EMBL/GenBank/DDBJ databases">
        <authorList>
            <person name="Sun Q."/>
            <person name="Zhou Y."/>
        </authorList>
    </citation>
    <scope>NUCLEOTIDE SEQUENCE</scope>
    <source>
        <strain evidence="6">CGMCC 1.12214</strain>
    </source>
</reference>
<dbReference type="GO" id="GO:0015833">
    <property type="term" value="P:peptide transport"/>
    <property type="evidence" value="ECO:0007669"/>
    <property type="project" value="TreeGrafter"/>
</dbReference>
<feature type="chain" id="PRO_5037502394" evidence="4">
    <location>
        <begin position="34"/>
        <end position="514"/>
    </location>
</feature>
<dbReference type="GO" id="GO:1904680">
    <property type="term" value="F:peptide transmembrane transporter activity"/>
    <property type="evidence" value="ECO:0007669"/>
    <property type="project" value="TreeGrafter"/>
</dbReference>
<dbReference type="Pfam" id="PF00496">
    <property type="entry name" value="SBP_bac_5"/>
    <property type="match status" value="1"/>
</dbReference>
<comment type="subcellular location">
    <subcellularLocation>
        <location evidence="1">Periplasm</location>
    </subcellularLocation>
</comment>
<dbReference type="Gene3D" id="3.10.105.10">
    <property type="entry name" value="Dipeptide-binding Protein, Domain 3"/>
    <property type="match status" value="1"/>
</dbReference>
<dbReference type="InterPro" id="IPR030678">
    <property type="entry name" value="Peptide/Ni-bd"/>
</dbReference>
<dbReference type="AlphaFoldDB" id="A0A917MHT4"/>
<evidence type="ECO:0000256" key="3">
    <source>
        <dbReference type="ARBA" id="ARBA00022729"/>
    </source>
</evidence>
<evidence type="ECO:0000313" key="6">
    <source>
        <dbReference type="EMBL" id="GGH16953.1"/>
    </source>
</evidence>
<sequence>MMSKTANRQRLTGLVSATALAAGLVAFAGAAQAQQSLRIGLAEDADVMDPHQARTFVGRIVFTSLCDKLVDVTPDLKFVPRLATSWEWAPDNKSLTFKLRSGVKFHDGEPFDAEAVKFNIERAQTLPESRRKSEISSVSSVEVIDPMTVKLVMKQPDVTVLAQLSDRAGMMVSPKAAKELGANLGTKPVCSGPYKFVERVQNDRIVLERFADYWNKQAFSFDKITFLPIPDSTVRLANLRSGDLDMIERLEPTDVKTAKADANLTTASAVGLGYQAININVANGDRAKTPIGQDARVRQAFELTLDREAINQVVFEGQFSPGNQYFSPKNFYYTAGVPIPARNVDKAKALLKEAGVTPPVKFEVTMSNSPRSQAVMQVIQSMAAEGGFHISLRATEFATMLNEGTKGNFAANQYGWSGRPDPDGNIHAFVTCKGNLNDWKYCNPEIDKLLDEARTLSEVNERKKRYDAAETILAKDLPIIVIYHESWIWGVKKSVTGFQPHPDGMIRLENVKKS</sequence>
<dbReference type="Proteomes" id="UP000603912">
    <property type="component" value="Unassembled WGS sequence"/>
</dbReference>
<evidence type="ECO:0000259" key="5">
    <source>
        <dbReference type="Pfam" id="PF00496"/>
    </source>
</evidence>
<gene>
    <name evidence="6" type="ORF">GCM10007036_18040</name>
</gene>
<dbReference type="SUPFAM" id="SSF53850">
    <property type="entry name" value="Periplasmic binding protein-like II"/>
    <property type="match status" value="1"/>
</dbReference>
<keyword evidence="3 4" id="KW-0732">Signal</keyword>
<dbReference type="Gene3D" id="3.40.190.10">
    <property type="entry name" value="Periplasmic binding protein-like II"/>
    <property type="match status" value="1"/>
</dbReference>
<keyword evidence="7" id="KW-1185">Reference proteome</keyword>
<feature type="signal peptide" evidence="4">
    <location>
        <begin position="1"/>
        <end position="33"/>
    </location>
</feature>
<dbReference type="RefSeq" id="WP_371875769.1">
    <property type="nucleotide sequence ID" value="NZ_BMES01000001.1"/>
</dbReference>
<comment type="caution">
    <text evidence="6">The sequence shown here is derived from an EMBL/GenBank/DDBJ whole genome shotgun (WGS) entry which is preliminary data.</text>
</comment>
<organism evidence="6 7">
    <name type="scientific">Alsobacter metallidurans</name>
    <dbReference type="NCBI Taxonomy" id="340221"/>
    <lineage>
        <taxon>Bacteria</taxon>
        <taxon>Pseudomonadati</taxon>
        <taxon>Pseudomonadota</taxon>
        <taxon>Alphaproteobacteria</taxon>
        <taxon>Hyphomicrobiales</taxon>
        <taxon>Alsobacteraceae</taxon>
        <taxon>Alsobacter</taxon>
    </lineage>
</organism>
<name>A0A917MHT4_9HYPH</name>